<reference evidence="6 7" key="1">
    <citation type="submission" date="2013-11" db="EMBL/GenBank/DDBJ databases">
        <title>Complete genome sequence of Clostridum sp. M2/40.</title>
        <authorList>
            <person name="Wibberg D."/>
            <person name="Puehler A."/>
            <person name="Schlueter A."/>
        </authorList>
    </citation>
    <scope>NUCLEOTIDE SEQUENCE [LARGE SCALE GENOMIC DNA]</scope>
    <source>
        <strain evidence="7">M2/40</strain>
    </source>
</reference>
<keyword evidence="7" id="KW-1185">Reference proteome</keyword>
<organism evidence="6 7">
    <name type="scientific">Clostridium bornimense</name>
    <dbReference type="NCBI Taxonomy" id="1216932"/>
    <lineage>
        <taxon>Bacteria</taxon>
        <taxon>Bacillati</taxon>
        <taxon>Bacillota</taxon>
        <taxon>Clostridia</taxon>
        <taxon>Eubacteriales</taxon>
        <taxon>Clostridiaceae</taxon>
        <taxon>Clostridium</taxon>
    </lineage>
</organism>
<dbReference type="EMBL" id="HG917869">
    <property type="protein sequence ID" value="CDM70413.1"/>
    <property type="molecule type" value="Genomic_DNA"/>
</dbReference>
<dbReference type="STRING" id="1216932.CM240_3296"/>
<proteinExistence type="inferred from homology"/>
<keyword evidence="2" id="KW-0813">Transport</keyword>
<dbReference type="PANTHER" id="PTHR42798">
    <property type="entry name" value="LIPOPROTEIN-RELEASING SYSTEM ATP-BINDING PROTEIN LOLD"/>
    <property type="match status" value="1"/>
</dbReference>
<evidence type="ECO:0000256" key="3">
    <source>
        <dbReference type="ARBA" id="ARBA00022741"/>
    </source>
</evidence>
<dbReference type="RefSeq" id="WP_044040586.1">
    <property type="nucleotide sequence ID" value="NZ_HG917869.1"/>
</dbReference>
<comment type="similarity">
    <text evidence="1">Belongs to the ABC transporter superfamily.</text>
</comment>
<gene>
    <name evidence="6" type="ORF">CM240_3296</name>
</gene>
<accession>W6S118</accession>
<feature type="domain" description="ABC transporter" evidence="5">
    <location>
        <begin position="4"/>
        <end position="231"/>
    </location>
</feature>
<dbReference type="InterPro" id="IPR017911">
    <property type="entry name" value="MacB-like_ATP-bd"/>
</dbReference>
<dbReference type="FunFam" id="3.40.50.300:FF:000032">
    <property type="entry name" value="Export ABC transporter ATP-binding protein"/>
    <property type="match status" value="1"/>
</dbReference>
<dbReference type="InterPro" id="IPR017871">
    <property type="entry name" value="ABC_transporter-like_CS"/>
</dbReference>
<dbReference type="InterPro" id="IPR027417">
    <property type="entry name" value="P-loop_NTPase"/>
</dbReference>
<dbReference type="GO" id="GO:0022857">
    <property type="term" value="F:transmembrane transporter activity"/>
    <property type="evidence" value="ECO:0007669"/>
    <property type="project" value="UniProtKB-ARBA"/>
</dbReference>
<dbReference type="InterPro" id="IPR003593">
    <property type="entry name" value="AAA+_ATPase"/>
</dbReference>
<dbReference type="PANTHER" id="PTHR42798:SF6">
    <property type="entry name" value="CELL DIVISION ATP-BINDING PROTEIN FTSE"/>
    <property type="match status" value="1"/>
</dbReference>
<dbReference type="AlphaFoldDB" id="W6S118"/>
<protein>
    <submittedName>
        <fullName evidence="6">ABC transporter related protein</fullName>
    </submittedName>
</protein>
<evidence type="ECO:0000259" key="5">
    <source>
        <dbReference type="PROSITE" id="PS50893"/>
    </source>
</evidence>
<dbReference type="KEGG" id="clt:CM240_3296"/>
<evidence type="ECO:0000313" key="6">
    <source>
        <dbReference type="EMBL" id="CDM70413.1"/>
    </source>
</evidence>
<dbReference type="CDD" id="cd03255">
    <property type="entry name" value="ABC_MJ0796_LolCDE_FtsE"/>
    <property type="match status" value="1"/>
</dbReference>
<evidence type="ECO:0000256" key="1">
    <source>
        <dbReference type="ARBA" id="ARBA00005417"/>
    </source>
</evidence>
<dbReference type="SMART" id="SM00382">
    <property type="entry name" value="AAA"/>
    <property type="match status" value="1"/>
</dbReference>
<keyword evidence="3" id="KW-0547">Nucleotide-binding</keyword>
<dbReference type="HOGENOM" id="CLU_000604_1_22_9"/>
<dbReference type="GO" id="GO:0098796">
    <property type="term" value="C:membrane protein complex"/>
    <property type="evidence" value="ECO:0007669"/>
    <property type="project" value="UniProtKB-ARBA"/>
</dbReference>
<evidence type="ECO:0000313" key="7">
    <source>
        <dbReference type="Proteomes" id="UP000019426"/>
    </source>
</evidence>
<dbReference type="Gene3D" id="3.40.50.300">
    <property type="entry name" value="P-loop containing nucleotide triphosphate hydrolases"/>
    <property type="match status" value="1"/>
</dbReference>
<dbReference type="PROSITE" id="PS00211">
    <property type="entry name" value="ABC_TRANSPORTER_1"/>
    <property type="match status" value="1"/>
</dbReference>
<dbReference type="PROSITE" id="PS50893">
    <property type="entry name" value="ABC_TRANSPORTER_2"/>
    <property type="match status" value="1"/>
</dbReference>
<dbReference type="InterPro" id="IPR003439">
    <property type="entry name" value="ABC_transporter-like_ATP-bd"/>
</dbReference>
<dbReference type="GO" id="GO:0005524">
    <property type="term" value="F:ATP binding"/>
    <property type="evidence" value="ECO:0007669"/>
    <property type="project" value="UniProtKB-KW"/>
</dbReference>
<evidence type="ECO:0000256" key="2">
    <source>
        <dbReference type="ARBA" id="ARBA00022448"/>
    </source>
</evidence>
<dbReference type="SUPFAM" id="SSF52540">
    <property type="entry name" value="P-loop containing nucleoside triphosphate hydrolases"/>
    <property type="match status" value="1"/>
</dbReference>
<keyword evidence="4" id="KW-0067">ATP-binding</keyword>
<dbReference type="Pfam" id="PF00005">
    <property type="entry name" value="ABC_tran"/>
    <property type="match status" value="1"/>
</dbReference>
<dbReference type="GO" id="GO:0016887">
    <property type="term" value="F:ATP hydrolysis activity"/>
    <property type="evidence" value="ECO:0007669"/>
    <property type="project" value="InterPro"/>
</dbReference>
<dbReference type="OrthoDB" id="9802264at2"/>
<dbReference type="eggNOG" id="COG1136">
    <property type="taxonomic scope" value="Bacteria"/>
</dbReference>
<name>W6S118_9CLOT</name>
<evidence type="ECO:0000256" key="4">
    <source>
        <dbReference type="ARBA" id="ARBA00022840"/>
    </source>
</evidence>
<sequence>MNAIEVKNLNKSFKLGKNDEVKVLKSLNFTVKKGSFLSIMGPSGCGKSTLLYLLGGLDNPTSGVININGRDISTLKEKEKAKMKRREVGFVFQFYNLVPNLTIEDNILLPLLMDGKKIKNYKEDLNNILDLVGLKDKRKMTPRELSGGQQQRVAIARALLFKPEIILADEPIGNLDSKTGESIMELFRDINKKFGTTIVQVTHAESAAYYGDSILKLLDGEIVLKENIENAG</sequence>
<dbReference type="Proteomes" id="UP000019426">
    <property type="component" value="Chromosome M2/40_rep2"/>
</dbReference>
<dbReference type="PATRIC" id="fig|1216932.3.peg.3270"/>